<dbReference type="InterPro" id="IPR002371">
    <property type="entry name" value="FlgK"/>
</dbReference>
<evidence type="ECO:0000256" key="1">
    <source>
        <dbReference type="ARBA" id="ARBA00004365"/>
    </source>
</evidence>
<keyword evidence="10" id="KW-1185">Reference proteome</keyword>
<proteinExistence type="inferred from homology"/>
<name>A9CYP3_HOEPD</name>
<dbReference type="GO" id="GO:0044780">
    <property type="term" value="P:bacterial-type flagellum assembly"/>
    <property type="evidence" value="ECO:0007669"/>
    <property type="project" value="InterPro"/>
</dbReference>
<feature type="domain" description="Flagellar basal-body/hook protein C-terminal" evidence="7">
    <location>
        <begin position="446"/>
        <end position="484"/>
    </location>
</feature>
<dbReference type="eggNOG" id="COG1256">
    <property type="taxonomic scope" value="Bacteria"/>
</dbReference>
<protein>
    <recommendedName>
        <fullName evidence="4">Flagellar hook-associated protein 1</fullName>
    </recommendedName>
</protein>
<evidence type="ECO:0000256" key="2">
    <source>
        <dbReference type="ARBA" id="ARBA00004613"/>
    </source>
</evidence>
<keyword evidence="9" id="KW-0282">Flagellum</keyword>
<dbReference type="SUPFAM" id="SSF64518">
    <property type="entry name" value="Phase 1 flagellin"/>
    <property type="match status" value="1"/>
</dbReference>
<organism evidence="9 10">
    <name type="scientific">Hoeflea phototrophica (strain DSM 17068 / NCIMB 14078 / DFL-43)</name>
    <dbReference type="NCBI Taxonomy" id="411684"/>
    <lineage>
        <taxon>Bacteria</taxon>
        <taxon>Pseudomonadati</taxon>
        <taxon>Pseudomonadota</taxon>
        <taxon>Alphaproteobacteria</taxon>
        <taxon>Hyphomicrobiales</taxon>
        <taxon>Rhizobiaceae</taxon>
        <taxon>Hoeflea</taxon>
    </lineage>
</organism>
<dbReference type="Pfam" id="PF22638">
    <property type="entry name" value="FlgK_D1"/>
    <property type="match status" value="1"/>
</dbReference>
<dbReference type="EMBL" id="ABIA03000002">
    <property type="protein sequence ID" value="EDQ34605.1"/>
    <property type="molecule type" value="Genomic_DNA"/>
</dbReference>
<dbReference type="RefSeq" id="WP_007195866.1">
    <property type="nucleotide sequence ID" value="NZ_CM002917.1"/>
</dbReference>
<dbReference type="InterPro" id="IPR010930">
    <property type="entry name" value="Flg_bb/hook_C_dom"/>
</dbReference>
<evidence type="ECO:0000259" key="7">
    <source>
        <dbReference type="Pfam" id="PF06429"/>
    </source>
</evidence>
<dbReference type="PANTHER" id="PTHR30033">
    <property type="entry name" value="FLAGELLAR HOOK-ASSOCIATED PROTEIN 1"/>
    <property type="match status" value="1"/>
</dbReference>
<comment type="caution">
    <text evidence="9">The sequence shown here is derived from an EMBL/GenBank/DDBJ whole genome shotgun (WGS) entry which is preliminary data.</text>
</comment>
<dbReference type="AlphaFoldDB" id="A9CYP3"/>
<evidence type="ECO:0000256" key="4">
    <source>
        <dbReference type="ARBA" id="ARBA00016244"/>
    </source>
</evidence>
<keyword evidence="5" id="KW-0964">Secreted</keyword>
<evidence type="ECO:0000313" key="9">
    <source>
        <dbReference type="EMBL" id="EDQ34605.1"/>
    </source>
</evidence>
<gene>
    <name evidence="9" type="ORF">HPDFL43_00370</name>
</gene>
<evidence type="ECO:0000256" key="3">
    <source>
        <dbReference type="ARBA" id="ARBA00009677"/>
    </source>
</evidence>
<comment type="similarity">
    <text evidence="3">Belongs to the flagella basal body rod proteins family.</text>
</comment>
<keyword evidence="9" id="KW-0969">Cilium</keyword>
<feature type="domain" description="Flagellar hook-associated protein FlgK helical" evidence="8">
    <location>
        <begin position="101"/>
        <end position="307"/>
    </location>
</feature>
<evidence type="ECO:0000313" key="10">
    <source>
        <dbReference type="Proteomes" id="UP000004291"/>
    </source>
</evidence>
<dbReference type="Pfam" id="PF06429">
    <property type="entry name" value="Flg_bbr_C"/>
    <property type="match status" value="1"/>
</dbReference>
<dbReference type="PANTHER" id="PTHR30033:SF1">
    <property type="entry name" value="FLAGELLAR HOOK-ASSOCIATED PROTEIN 1"/>
    <property type="match status" value="1"/>
</dbReference>
<keyword evidence="9" id="KW-0966">Cell projection</keyword>
<reference evidence="9 10" key="2">
    <citation type="submission" date="2012-06" db="EMBL/GenBank/DDBJ databases">
        <authorList>
            <person name="Fiebig A."/>
        </authorList>
    </citation>
    <scope>NUCLEOTIDE SEQUENCE [LARGE SCALE GENOMIC DNA]</scope>
    <source>
        <strain evidence="9 10">DFL-43</strain>
    </source>
</reference>
<dbReference type="GO" id="GO:0005576">
    <property type="term" value="C:extracellular region"/>
    <property type="evidence" value="ECO:0007669"/>
    <property type="project" value="UniProtKB-SubCell"/>
</dbReference>
<comment type="subcellular location">
    <subcellularLocation>
        <location evidence="1">Bacterial flagellum</location>
    </subcellularLocation>
    <subcellularLocation>
        <location evidence="2">Secreted</location>
    </subcellularLocation>
</comment>
<dbReference type="Proteomes" id="UP000004291">
    <property type="component" value="Chromosome"/>
</dbReference>
<evidence type="ECO:0000256" key="6">
    <source>
        <dbReference type="ARBA" id="ARBA00023143"/>
    </source>
</evidence>
<evidence type="ECO:0000259" key="8">
    <source>
        <dbReference type="Pfam" id="PF22638"/>
    </source>
</evidence>
<dbReference type="NCBIfam" id="TIGR02492">
    <property type="entry name" value="flgK_ends"/>
    <property type="match status" value="1"/>
</dbReference>
<dbReference type="HOGENOM" id="CLU_012762_3_2_5"/>
<reference evidence="9 10" key="1">
    <citation type="submission" date="2007-10" db="EMBL/GenBank/DDBJ databases">
        <authorList>
            <person name="Wagner-Dobler I."/>
            <person name="Ferriera S."/>
            <person name="Johnson J."/>
            <person name="Kravitz S."/>
            <person name="Beeson K."/>
            <person name="Sutton G."/>
            <person name="Rogers Y.-H."/>
            <person name="Friedman R."/>
            <person name="Frazier M."/>
            <person name="Venter J.C."/>
        </authorList>
    </citation>
    <scope>NUCLEOTIDE SEQUENCE [LARGE SCALE GENOMIC DNA]</scope>
    <source>
        <strain evidence="9 10">DFL-43</strain>
    </source>
</reference>
<dbReference type="GO" id="GO:0005198">
    <property type="term" value="F:structural molecule activity"/>
    <property type="evidence" value="ECO:0007669"/>
    <property type="project" value="InterPro"/>
</dbReference>
<dbReference type="GO" id="GO:0009424">
    <property type="term" value="C:bacterial-type flagellum hook"/>
    <property type="evidence" value="ECO:0007669"/>
    <property type="project" value="InterPro"/>
</dbReference>
<dbReference type="STRING" id="411684.HPDFL43_00370"/>
<sequence length="487" mass="51153">MSLTTAINTAQTSLSNTSTQTNIVSRNIANASNPDYNRRNAALSTNVYGAQVVSIQRAQDQALFQQSIKSASSSSGQQSLLTGLTTLKGIFGGNDYEQSPAALLGTLRDTLSTFAAQPGENTLAQSTIADAQILAAGLRDGSAAVQRVRLDADQEIQREVDNLNELLSRFETANNNVYQGTQARRDVSAHLDDRDSLLKQISQIIGVTPITRSGNDMALYTSDGTTLFETVARPVTFDSSAGFSATIQGNGVYVDGVPLPAGQGSSSTAKGTIQGLLQIRDDIAPKLQTQLDEIARALVVSFAETDQSATPTLPDEPGLFTWSGGTVPAGSTLVPGISATITVNPALVPSLGGDPKLLRDGGINGAAYNANPAGAASFSAQLDSFVVAIDNPTGFDATAGLSTSTSLLDFAADSIGWLELNRSEADSAAQTREAFMFRAEEAYSNDTGVSIDEEMSMLLELEQSYKASARLISAVDEMLQALMSVVR</sequence>
<evidence type="ECO:0000256" key="5">
    <source>
        <dbReference type="ARBA" id="ARBA00022525"/>
    </source>
</evidence>
<dbReference type="InterPro" id="IPR053927">
    <property type="entry name" value="FlgK_helical"/>
</dbReference>
<dbReference type="OrthoDB" id="7181295at2"/>
<keyword evidence="6" id="KW-0975">Bacterial flagellum</keyword>
<accession>A9CYP3</accession>